<proteinExistence type="predicted"/>
<dbReference type="EMBL" id="NYPG01000009">
    <property type="protein sequence ID" value="PDK40314.1"/>
    <property type="molecule type" value="Genomic_DNA"/>
</dbReference>
<comment type="caution">
    <text evidence="1">The sequence shown here is derived from an EMBL/GenBank/DDBJ whole genome shotgun (WGS) entry which is preliminary data.</text>
</comment>
<keyword evidence="2" id="KW-1185">Reference proteome</keyword>
<name>A0ABX4IAT5_LISWE</name>
<dbReference type="Proteomes" id="UP000219632">
    <property type="component" value="Unassembled WGS sequence"/>
</dbReference>
<evidence type="ECO:0000313" key="1">
    <source>
        <dbReference type="EMBL" id="PDK40314.1"/>
    </source>
</evidence>
<reference evidence="1 2" key="1">
    <citation type="submission" date="2017-09" db="EMBL/GenBank/DDBJ databases">
        <title>Draft Genomes of 144 Listeria Monocytogenes isolates from foods.</title>
        <authorList>
            <person name="Wu C.H."/>
            <person name="Ng J."/>
            <person name="Kiang D."/>
            <person name="Chen C.-Y."/>
            <person name="Frink S."/>
            <person name="Lafrades M."/>
            <person name="Morales C."/>
            <person name="Park P."/>
            <person name="Zwick M."/>
        </authorList>
    </citation>
    <scope>NUCLEOTIDE SEQUENCE [LARGE SCALE GENOMIC DNA]</scope>
    <source>
        <strain evidence="1 2">CDPHFDLB-F14M01633.75-2</strain>
    </source>
</reference>
<protein>
    <submittedName>
        <fullName evidence="1">Uncharacterized protein</fullName>
    </submittedName>
</protein>
<organism evidence="1 2">
    <name type="scientific">Listeria welshimeri</name>
    <dbReference type="NCBI Taxonomy" id="1643"/>
    <lineage>
        <taxon>Bacteria</taxon>
        <taxon>Bacillati</taxon>
        <taxon>Bacillota</taxon>
        <taxon>Bacilli</taxon>
        <taxon>Bacillales</taxon>
        <taxon>Listeriaceae</taxon>
        <taxon>Listeria</taxon>
    </lineage>
</organism>
<sequence length="120" mass="15252">MINVSRYQRLEREIRMKNYWKRSLYYFRFGPTFFWKYLQGYRLYLIWEKKLYRIDGYFKDFQQCMCTNIETSWRQIAYVTSKPNAQHEKFIVIDKQELVFRKKEEEKQLLHQTMEKGWQF</sequence>
<evidence type="ECO:0000313" key="2">
    <source>
        <dbReference type="Proteomes" id="UP000219632"/>
    </source>
</evidence>
<gene>
    <name evidence="1" type="ORF">AFZ32_12705</name>
</gene>
<accession>A0ABX4IAT5</accession>